<dbReference type="InterPro" id="IPR005358">
    <property type="entry name" value="Puta_zinc/iron-chelating_dom"/>
</dbReference>
<dbReference type="KEGG" id="gah:GAH_00678"/>
<dbReference type="InParanoid" id="A0A0F7IEK0"/>
<dbReference type="GeneID" id="24803258"/>
<dbReference type="PANTHER" id="PTHR35866">
    <property type="entry name" value="PUTATIVE-RELATED"/>
    <property type="match status" value="1"/>
</dbReference>
<name>A0A0F7IEK0_9EURY</name>
<dbReference type="STRING" id="113653.GAH_00678"/>
<dbReference type="HOGENOM" id="CLU_116579_0_0_2"/>
<evidence type="ECO:0000313" key="2">
    <source>
        <dbReference type="Proteomes" id="UP000034723"/>
    </source>
</evidence>
<accession>A0A0F7IEK0</accession>
<reference evidence="1 2" key="1">
    <citation type="submission" date="2015-04" db="EMBL/GenBank/DDBJ databases">
        <title>The complete genome sequence of the hyperthermophilic, obligate iron-reducing archaeon Geoglobus ahangari strain 234T.</title>
        <authorList>
            <person name="Manzella M.P."/>
            <person name="Holmes D.E."/>
            <person name="Rocheleau J.M."/>
            <person name="Chung A."/>
            <person name="Reguera G."/>
            <person name="Kashefi K."/>
        </authorList>
    </citation>
    <scope>NUCLEOTIDE SEQUENCE [LARGE SCALE GENOMIC DNA]</scope>
    <source>
        <strain evidence="1 2">234</strain>
    </source>
</reference>
<organism evidence="1 2">
    <name type="scientific">Geoglobus ahangari</name>
    <dbReference type="NCBI Taxonomy" id="113653"/>
    <lineage>
        <taxon>Archaea</taxon>
        <taxon>Methanobacteriati</taxon>
        <taxon>Methanobacteriota</taxon>
        <taxon>Archaeoglobi</taxon>
        <taxon>Archaeoglobales</taxon>
        <taxon>Archaeoglobaceae</taxon>
        <taxon>Geoglobus</taxon>
    </lineage>
</organism>
<dbReference type="PANTHER" id="PTHR35866:SF2">
    <property type="entry name" value="YKGJ FAMILY CYSTEINE CLUSTER PROTEIN"/>
    <property type="match status" value="1"/>
</dbReference>
<keyword evidence="2" id="KW-1185">Reference proteome</keyword>
<protein>
    <submittedName>
        <fullName evidence="1">Putative Fe-S-cluster oxidoreductase</fullName>
    </submittedName>
</protein>
<proteinExistence type="predicted"/>
<dbReference type="Proteomes" id="UP000034723">
    <property type="component" value="Chromosome"/>
</dbReference>
<dbReference type="RefSeq" id="WP_048094688.1">
    <property type="nucleotide sequence ID" value="NZ_CP011267.1"/>
</dbReference>
<dbReference type="OrthoDB" id="36424at2157"/>
<dbReference type="EMBL" id="CP011267">
    <property type="protein sequence ID" value="AKG91983.1"/>
    <property type="molecule type" value="Genomic_DNA"/>
</dbReference>
<dbReference type="AlphaFoldDB" id="A0A0F7IEK0"/>
<sequence>MIELVPFRRYERWRCTHCGFCCEEYDVSLGYEDEKRLRRFGNVFRYGKIGVYLRKKNGRCIFRKDKCRIYRFRPIACRKYPFYFREEGGEDSKFEFMGRTVHVFVDPRCSGLGDGERIEEVISRILKQVR</sequence>
<gene>
    <name evidence="1" type="ORF">GAH_00678</name>
</gene>
<evidence type="ECO:0000313" key="1">
    <source>
        <dbReference type="EMBL" id="AKG91983.1"/>
    </source>
</evidence>
<dbReference type="Pfam" id="PF03692">
    <property type="entry name" value="CxxCxxCC"/>
    <property type="match status" value="1"/>
</dbReference>